<dbReference type="Proteomes" id="UP000830768">
    <property type="component" value="Chromosome 9"/>
</dbReference>
<name>A0ACD3ZEV8_FUSSC</name>
<proteinExistence type="predicted"/>
<keyword evidence="2" id="KW-1185">Reference proteome</keyword>
<gene>
    <name evidence="1" type="ORF">LCI18_010783</name>
</gene>
<evidence type="ECO:0000313" key="2">
    <source>
        <dbReference type="Proteomes" id="UP000830768"/>
    </source>
</evidence>
<dbReference type="EMBL" id="CP090037">
    <property type="protein sequence ID" value="UPK99848.1"/>
    <property type="molecule type" value="Genomic_DNA"/>
</dbReference>
<protein>
    <submittedName>
        <fullName evidence="1">Uncharacterized protein</fullName>
    </submittedName>
</protein>
<organism evidence="1 2">
    <name type="scientific">Fusarium solani subsp. cucurbitae</name>
    <name type="common">Neocosmosporum cucurbitae</name>
    <dbReference type="NCBI Taxonomy" id="2747967"/>
    <lineage>
        <taxon>Eukaryota</taxon>
        <taxon>Fungi</taxon>
        <taxon>Dikarya</taxon>
        <taxon>Ascomycota</taxon>
        <taxon>Pezizomycotina</taxon>
        <taxon>Sordariomycetes</taxon>
        <taxon>Hypocreomycetidae</taxon>
        <taxon>Hypocreales</taxon>
        <taxon>Nectriaceae</taxon>
        <taxon>Fusarium</taxon>
        <taxon>Fusarium solani species complex</taxon>
    </lineage>
</organism>
<sequence>MQSQGEAIRRANFRHPSIKMKTGRSVEHLRARATTKERVDDFYRRLGTQITKKGVPPGLIFNVDETGVAEGETQARRVIGTSLTRYSYVQESDSRTWVLILESVSAAGRRLTPVVIFTGKTLQGQWFNKDNIPDWHYDCTETGWSNARIFKSWFIDVFLPETDPGNGRWRILILDGHSPHITIPFMFLAWLNKVQLIYLPPHSLYLTQPLDVGIFSPLKIYFHQETAKFADLEARSPIQKQHFIQAYKIASDKAFTSKNIRAGFHCAGIIPCNVNRVLPELVEADRPISEFPPPKTPPQENQLSDDLWQTPRNAREVSSLLKRGRSDQNRDNRSSRMVERKVLKMTNQFISQNLLLRKEIERLRLKLSS</sequence>
<reference evidence="1" key="1">
    <citation type="submission" date="2021-11" db="EMBL/GenBank/DDBJ databases">
        <title>Fusarium solani-melongenae Genome sequencing and assembly.</title>
        <authorList>
            <person name="Xie S."/>
            <person name="Huang L."/>
            <person name="Zhang X."/>
        </authorList>
    </citation>
    <scope>NUCLEOTIDE SEQUENCE</scope>
    <source>
        <strain evidence="1">CRI 24-3</strain>
    </source>
</reference>
<accession>A0ACD3ZEV8</accession>
<evidence type="ECO:0000313" key="1">
    <source>
        <dbReference type="EMBL" id="UPK99848.1"/>
    </source>
</evidence>